<comment type="caution">
    <text evidence="4">The sequence shown here is derived from an EMBL/GenBank/DDBJ whole genome shotgun (WGS) entry which is preliminary data.</text>
</comment>
<evidence type="ECO:0000256" key="1">
    <source>
        <dbReference type="ARBA" id="ARBA00007215"/>
    </source>
</evidence>
<dbReference type="GO" id="GO:0051301">
    <property type="term" value="P:cell division"/>
    <property type="evidence" value="ECO:0007669"/>
    <property type="project" value="UniProtKB-KW"/>
</dbReference>
<dbReference type="STRING" id="4540.A0A3L6QLC0"/>
<keyword evidence="3" id="KW-0131">Cell cycle</keyword>
<keyword evidence="5" id="KW-1185">Reference proteome</keyword>
<dbReference type="GO" id="GO:0019901">
    <property type="term" value="F:protein kinase binding"/>
    <property type="evidence" value="ECO:0007669"/>
    <property type="project" value="InterPro"/>
</dbReference>
<protein>
    <submittedName>
        <fullName evidence="4">Cyclin-P4-1-like</fullName>
    </submittedName>
</protein>
<gene>
    <name evidence="4" type="ORF">C2845_PM12G02350</name>
</gene>
<comment type="similarity">
    <text evidence="1">Belongs to the cyclin family. Cyclin U/P subfamily.</text>
</comment>
<dbReference type="AlphaFoldDB" id="A0A3L6QLC0"/>
<dbReference type="InterPro" id="IPR036915">
    <property type="entry name" value="Cyclin-like_sf"/>
</dbReference>
<sequence length="185" mass="20217">MARRPEPGTDGEPGGYFLISDGTPRFVKAGGVMPQAAATRWTRARCCAVLSARLVHPACFVVAYVYLDGLAQRPLDGEEDEEAGAAVVGVDSYSVHRLLITAVMVAAKFMDDMHFNNAYFARVGSVEVAEMNGLELELLFALRFRLNVTPDTFARYCAALEGEMLVPPPMRRTRPSAATTRPRCC</sequence>
<organism evidence="4 5">
    <name type="scientific">Panicum miliaceum</name>
    <name type="common">Proso millet</name>
    <name type="synonym">Broomcorn millet</name>
    <dbReference type="NCBI Taxonomy" id="4540"/>
    <lineage>
        <taxon>Eukaryota</taxon>
        <taxon>Viridiplantae</taxon>
        <taxon>Streptophyta</taxon>
        <taxon>Embryophyta</taxon>
        <taxon>Tracheophyta</taxon>
        <taxon>Spermatophyta</taxon>
        <taxon>Magnoliopsida</taxon>
        <taxon>Liliopsida</taxon>
        <taxon>Poales</taxon>
        <taxon>Poaceae</taxon>
        <taxon>PACMAD clade</taxon>
        <taxon>Panicoideae</taxon>
        <taxon>Panicodae</taxon>
        <taxon>Paniceae</taxon>
        <taxon>Panicinae</taxon>
        <taxon>Panicum</taxon>
        <taxon>Panicum sect. Panicum</taxon>
    </lineage>
</organism>
<proteinExistence type="inferred from homology"/>
<name>A0A3L6QLC0_PANMI</name>
<reference evidence="5" key="1">
    <citation type="journal article" date="2019" name="Nat. Commun.">
        <title>The genome of broomcorn millet.</title>
        <authorList>
            <person name="Zou C."/>
            <person name="Miki D."/>
            <person name="Li D."/>
            <person name="Tang Q."/>
            <person name="Xiao L."/>
            <person name="Rajput S."/>
            <person name="Deng P."/>
            <person name="Jia W."/>
            <person name="Huang R."/>
            <person name="Zhang M."/>
            <person name="Sun Y."/>
            <person name="Hu J."/>
            <person name="Fu X."/>
            <person name="Schnable P.S."/>
            <person name="Li F."/>
            <person name="Zhang H."/>
            <person name="Feng B."/>
            <person name="Zhu X."/>
            <person name="Liu R."/>
            <person name="Schnable J.C."/>
            <person name="Zhu J.-K."/>
            <person name="Zhang H."/>
        </authorList>
    </citation>
    <scope>NUCLEOTIDE SEQUENCE [LARGE SCALE GENOMIC DNA]</scope>
</reference>
<dbReference type="PANTHER" id="PTHR15615:SF68">
    <property type="entry name" value="OS02G0125400 PROTEIN"/>
    <property type="match status" value="1"/>
</dbReference>
<dbReference type="PANTHER" id="PTHR15615">
    <property type="match status" value="1"/>
</dbReference>
<dbReference type="Proteomes" id="UP000275267">
    <property type="component" value="Unassembled WGS sequence"/>
</dbReference>
<evidence type="ECO:0000256" key="2">
    <source>
        <dbReference type="ARBA" id="ARBA00022618"/>
    </source>
</evidence>
<dbReference type="Gene3D" id="1.10.472.10">
    <property type="entry name" value="Cyclin-like"/>
    <property type="match status" value="1"/>
</dbReference>
<evidence type="ECO:0000256" key="3">
    <source>
        <dbReference type="ARBA" id="ARBA00023306"/>
    </source>
</evidence>
<dbReference type="OrthoDB" id="337735at2759"/>
<dbReference type="InterPro" id="IPR013922">
    <property type="entry name" value="Cyclin_PHO80-like"/>
</dbReference>
<dbReference type="EMBL" id="PQIB02000012">
    <property type="protein sequence ID" value="RLM80216.1"/>
    <property type="molecule type" value="Genomic_DNA"/>
</dbReference>
<dbReference type="Pfam" id="PF08613">
    <property type="entry name" value="Cyclin"/>
    <property type="match status" value="1"/>
</dbReference>
<dbReference type="SUPFAM" id="SSF47954">
    <property type="entry name" value="Cyclin-like"/>
    <property type="match status" value="1"/>
</dbReference>
<evidence type="ECO:0000313" key="5">
    <source>
        <dbReference type="Proteomes" id="UP000275267"/>
    </source>
</evidence>
<keyword evidence="2" id="KW-0132">Cell division</keyword>
<accession>A0A3L6QLC0</accession>
<evidence type="ECO:0000313" key="4">
    <source>
        <dbReference type="EMBL" id="RLM80216.1"/>
    </source>
</evidence>